<dbReference type="FunFam" id="3.40.50.720:FF:000643">
    <property type="entry name" value="Short chain dehydrogenase/reductase family oxidoreductase, putative"/>
    <property type="match status" value="1"/>
</dbReference>
<name>A0A0D2ACJ1_9PEZI</name>
<dbReference type="PANTHER" id="PTHR44229:SF4">
    <property type="entry name" value="15-HYDROXYPROSTAGLANDIN DEHYDROGENASE [NAD(+)]"/>
    <property type="match status" value="1"/>
</dbReference>
<evidence type="ECO:0000256" key="1">
    <source>
        <dbReference type="ARBA" id="ARBA00006484"/>
    </source>
</evidence>
<evidence type="ECO:0000256" key="2">
    <source>
        <dbReference type="ARBA" id="ARBA00023002"/>
    </source>
</evidence>
<dbReference type="InterPro" id="IPR036291">
    <property type="entry name" value="NAD(P)-bd_dom_sf"/>
</dbReference>
<gene>
    <name evidence="3" type="ORF">PV09_04356</name>
</gene>
<sequence>MATGTQAPFKIEGKRAWISGAGSGINYCLAKQLLERNCSVLIADLSLRPEAQDLVDKYSSRSGPRAVFHKTDVADWTQLQASFEAAKKEFGGLDIVGPGAGVFEEPWSNFWIPPGSKGTRDTIESSRYKTLDINITHPVRVTQMAISEFLNPQDPADKVSPANPKRVILTSSIAGQAFGIPYPLYFTSKHAISGFARSMGGLEAPLGIRVNCVAPGIVRTPLWLDHAEKLKIIDEETDTWVTPEEVAEQMIRLLEDPELPGGTILEVAHQKSRIVPPFMNPGPSGVGLSTSRADQAEAETLQQVTAPGWGKV</sequence>
<organism evidence="3 4">
    <name type="scientific">Verruconis gallopava</name>
    <dbReference type="NCBI Taxonomy" id="253628"/>
    <lineage>
        <taxon>Eukaryota</taxon>
        <taxon>Fungi</taxon>
        <taxon>Dikarya</taxon>
        <taxon>Ascomycota</taxon>
        <taxon>Pezizomycotina</taxon>
        <taxon>Dothideomycetes</taxon>
        <taxon>Pleosporomycetidae</taxon>
        <taxon>Venturiales</taxon>
        <taxon>Sympoventuriaceae</taxon>
        <taxon>Verruconis</taxon>
    </lineage>
</organism>
<dbReference type="AlphaFoldDB" id="A0A0D2ACJ1"/>
<dbReference type="Proteomes" id="UP000053259">
    <property type="component" value="Unassembled WGS sequence"/>
</dbReference>
<dbReference type="GO" id="GO:0005737">
    <property type="term" value="C:cytoplasm"/>
    <property type="evidence" value="ECO:0007669"/>
    <property type="project" value="TreeGrafter"/>
</dbReference>
<dbReference type="Pfam" id="PF00106">
    <property type="entry name" value="adh_short"/>
    <property type="match status" value="1"/>
</dbReference>
<dbReference type="PANTHER" id="PTHR44229">
    <property type="entry name" value="15-HYDROXYPROSTAGLANDIN DEHYDROGENASE [NAD(+)]"/>
    <property type="match status" value="1"/>
</dbReference>
<evidence type="ECO:0000313" key="3">
    <source>
        <dbReference type="EMBL" id="KIW04608.1"/>
    </source>
</evidence>
<dbReference type="SUPFAM" id="SSF51735">
    <property type="entry name" value="NAD(P)-binding Rossmann-fold domains"/>
    <property type="match status" value="1"/>
</dbReference>
<dbReference type="STRING" id="253628.A0A0D2ACJ1"/>
<comment type="similarity">
    <text evidence="1">Belongs to the short-chain dehydrogenases/reductases (SDR) family.</text>
</comment>
<dbReference type="VEuPathDB" id="FungiDB:PV09_04356"/>
<dbReference type="HOGENOM" id="CLU_010194_13_2_1"/>
<evidence type="ECO:0000313" key="4">
    <source>
        <dbReference type="Proteomes" id="UP000053259"/>
    </source>
</evidence>
<proteinExistence type="inferred from homology"/>
<reference evidence="3 4" key="1">
    <citation type="submission" date="2015-01" db="EMBL/GenBank/DDBJ databases">
        <title>The Genome Sequence of Ochroconis gallopava CBS43764.</title>
        <authorList>
            <consortium name="The Broad Institute Genomics Platform"/>
            <person name="Cuomo C."/>
            <person name="de Hoog S."/>
            <person name="Gorbushina A."/>
            <person name="Stielow B."/>
            <person name="Teixiera M."/>
            <person name="Abouelleil A."/>
            <person name="Chapman S.B."/>
            <person name="Priest M."/>
            <person name="Young S.K."/>
            <person name="Wortman J."/>
            <person name="Nusbaum C."/>
            <person name="Birren B."/>
        </authorList>
    </citation>
    <scope>NUCLEOTIDE SEQUENCE [LARGE SCALE GENOMIC DNA]</scope>
    <source>
        <strain evidence="3 4">CBS 43764</strain>
    </source>
</reference>
<dbReference type="PRINTS" id="PR00081">
    <property type="entry name" value="GDHRDH"/>
</dbReference>
<accession>A0A0D2ACJ1</accession>
<dbReference type="GO" id="GO:0016616">
    <property type="term" value="F:oxidoreductase activity, acting on the CH-OH group of donors, NAD or NADP as acceptor"/>
    <property type="evidence" value="ECO:0007669"/>
    <property type="project" value="TreeGrafter"/>
</dbReference>
<dbReference type="InParanoid" id="A0A0D2ACJ1"/>
<keyword evidence="2" id="KW-0560">Oxidoreductase</keyword>
<dbReference type="GeneID" id="27312329"/>
<dbReference type="OrthoDB" id="5296at2759"/>
<evidence type="ECO:0008006" key="5">
    <source>
        <dbReference type="Google" id="ProtNLM"/>
    </source>
</evidence>
<keyword evidence="4" id="KW-1185">Reference proteome</keyword>
<dbReference type="Gene3D" id="3.40.50.720">
    <property type="entry name" value="NAD(P)-binding Rossmann-like Domain"/>
    <property type="match status" value="1"/>
</dbReference>
<protein>
    <recommendedName>
        <fullName evidence="5">NAD(P)-binding protein</fullName>
    </recommendedName>
</protein>
<dbReference type="InterPro" id="IPR002347">
    <property type="entry name" value="SDR_fam"/>
</dbReference>
<dbReference type="RefSeq" id="XP_016214477.1">
    <property type="nucleotide sequence ID" value="XM_016357685.1"/>
</dbReference>
<dbReference type="EMBL" id="KN847540">
    <property type="protein sequence ID" value="KIW04608.1"/>
    <property type="molecule type" value="Genomic_DNA"/>
</dbReference>